<evidence type="ECO:0000313" key="1">
    <source>
        <dbReference type="EMBL" id="MDN5200947.1"/>
    </source>
</evidence>
<name>A0ABT8KJR5_9BACT</name>
<proteinExistence type="predicted"/>
<dbReference type="PROSITE" id="PS51257">
    <property type="entry name" value="PROKAR_LIPOPROTEIN"/>
    <property type="match status" value="1"/>
</dbReference>
<keyword evidence="2" id="KW-1185">Reference proteome</keyword>
<accession>A0ABT8KJR5</accession>
<organism evidence="1 2">
    <name type="scientific">Splendidivirga corallicola</name>
    <dbReference type="NCBI Taxonomy" id="3051826"/>
    <lineage>
        <taxon>Bacteria</taxon>
        <taxon>Pseudomonadati</taxon>
        <taxon>Bacteroidota</taxon>
        <taxon>Cytophagia</taxon>
        <taxon>Cytophagales</taxon>
        <taxon>Splendidivirgaceae</taxon>
        <taxon>Splendidivirga</taxon>
    </lineage>
</organism>
<comment type="caution">
    <text evidence="1">The sequence shown here is derived from an EMBL/GenBank/DDBJ whole genome shotgun (WGS) entry which is preliminary data.</text>
</comment>
<sequence>MSKLNVIFGMLIVVLSSCSSSYPSLYGNKRVNKEKYTTGQESKKIKYYNNPNYRRKQVTKKVKNRF</sequence>
<protein>
    <recommendedName>
        <fullName evidence="3">Lipoprotein</fullName>
    </recommendedName>
</protein>
<dbReference type="EMBL" id="JAUJEA010000002">
    <property type="protein sequence ID" value="MDN5200947.1"/>
    <property type="molecule type" value="Genomic_DNA"/>
</dbReference>
<evidence type="ECO:0000313" key="2">
    <source>
        <dbReference type="Proteomes" id="UP001172082"/>
    </source>
</evidence>
<reference evidence="1" key="1">
    <citation type="submission" date="2023-06" db="EMBL/GenBank/DDBJ databases">
        <title>Genomic of Parafulvivirga corallium.</title>
        <authorList>
            <person name="Wang G."/>
        </authorList>
    </citation>
    <scope>NUCLEOTIDE SEQUENCE</scope>
    <source>
        <strain evidence="1">BMA10</strain>
    </source>
</reference>
<dbReference type="Proteomes" id="UP001172082">
    <property type="component" value="Unassembled WGS sequence"/>
</dbReference>
<gene>
    <name evidence="1" type="ORF">QQ008_06235</name>
</gene>
<evidence type="ECO:0008006" key="3">
    <source>
        <dbReference type="Google" id="ProtNLM"/>
    </source>
</evidence>
<dbReference type="RefSeq" id="WP_346750977.1">
    <property type="nucleotide sequence ID" value="NZ_JAUJEA010000002.1"/>
</dbReference>